<organism evidence="1 2">
    <name type="scientific">Legionella maceachernii</name>
    <dbReference type="NCBI Taxonomy" id="466"/>
    <lineage>
        <taxon>Bacteria</taxon>
        <taxon>Pseudomonadati</taxon>
        <taxon>Pseudomonadota</taxon>
        <taxon>Gammaproteobacteria</taxon>
        <taxon>Legionellales</taxon>
        <taxon>Legionellaceae</taxon>
        <taxon>Legionella</taxon>
    </lineage>
</organism>
<reference evidence="1 2" key="1">
    <citation type="submission" date="2015-11" db="EMBL/GenBank/DDBJ databases">
        <title>Genomic analysis of 38 Legionella species identifies large and diverse effector repertoires.</title>
        <authorList>
            <person name="Burstein D."/>
            <person name="Amaro F."/>
            <person name="Zusman T."/>
            <person name="Lifshitz Z."/>
            <person name="Cohen O."/>
            <person name="Gilbert J.A."/>
            <person name="Pupko T."/>
            <person name="Shuman H.A."/>
            <person name="Segal G."/>
        </authorList>
    </citation>
    <scope>NUCLEOTIDE SEQUENCE [LARGE SCALE GENOMIC DNA]</scope>
    <source>
        <strain evidence="1 2">PX-1-G2-E2</strain>
    </source>
</reference>
<dbReference type="PATRIC" id="fig|466.6.peg.1430"/>
<evidence type="ECO:0000313" key="2">
    <source>
        <dbReference type="Proteomes" id="UP000054908"/>
    </source>
</evidence>
<dbReference type="AlphaFoldDB" id="A0A0W0W457"/>
<accession>A0A0W0W457</accession>
<protein>
    <submittedName>
        <fullName evidence="1">Uncharacterized protein</fullName>
    </submittedName>
</protein>
<sequence length="418" mass="47790">MHGKGEQTGKKIKKGSAFLGLFKLKGKSNSSATLKDYTTDSSSSSLIDLSISTSASTIDIPQLETEKLDLSSPQVTPKTPRSIALDSLISLEKNPELWRATLVYEIIGEQNDEAIQTRRNFHWQTAQSLLTLENTQLQVELYQIKRDQILLLREIFKILDLGYQNYLNETDDKFKQAKNLQQYLRSCVETIISNSLFDSNSQIVESIENEQLQRCFESMKFIGDMEFRLRAVVQLQPLRFHRAIKFNDPSLDKILPFLCPLQQVVEYENLIAQLEEKTTQAGYHYQKIQEHMKNLRLALDAGRIPSEYISLRSMLPSNEAFRTVLMRLLITKLFEKPSAKCPKCTTVEADLFIPKDSALHLALTDKVAAFSKLYKKIHESSSSRLLESAAKNLSRELESELTHERGAQLEFEYSRLGI</sequence>
<comment type="caution">
    <text evidence="1">The sequence shown here is derived from an EMBL/GenBank/DDBJ whole genome shotgun (WGS) entry which is preliminary data.</text>
</comment>
<gene>
    <name evidence="1" type="ORF">Lmac_1353</name>
</gene>
<dbReference type="EMBL" id="LNYL01000033">
    <property type="protein sequence ID" value="KTD27105.1"/>
    <property type="molecule type" value="Genomic_DNA"/>
</dbReference>
<dbReference type="Proteomes" id="UP000054908">
    <property type="component" value="Unassembled WGS sequence"/>
</dbReference>
<keyword evidence="2" id="KW-1185">Reference proteome</keyword>
<evidence type="ECO:0000313" key="1">
    <source>
        <dbReference type="EMBL" id="KTD27105.1"/>
    </source>
</evidence>
<dbReference type="OrthoDB" id="5657197at2"/>
<name>A0A0W0W457_9GAMM</name>
<proteinExistence type="predicted"/>
<dbReference type="RefSeq" id="WP_058452130.1">
    <property type="nucleotide sequence ID" value="NZ_CAAAIB010000009.1"/>
</dbReference>